<sequence length="472" mass="52181">MHRHQRLHPLSMSHTTSDAVMTTTSCVNKPSLNVEVRLKDVSCTFVRTDLVREEVYQWLLNNFIHLRIDQELTEFGSLKCGDIIDSISVVDFSGKSSGSAFHRVADVNVDVHARPARSSQDESDDDPTAQFRISSLPSKALSNAWDGLIFDDDIPTRLLHSCGRMLTIMRRCRINSSLINWNRLLLLYGPPGSGKSTLCRALAQKLTIRLGKYFTQGKLVEINANAVLSKWFGESGKLVKRMFNQVHKVAVDETTLVCVLIDEVETLAGCREKAVSGNEIGDALRATNQLLTALDRLRHQPNIIVFCTSNLIAAIDPAFLDRVDITECIPQPSPRAVYEIFRSGLQELMRCNIITQGGGSTVVNPTQCGHDGACSRPPKSGCESKTVQLLPSLAEVEIHLWNRPEAPGSRLWAIAQNCRGFSGRSLRRLPMLSIAMYTYGEACTIEEALHAMATAVGEEIARMEDGKNGSSM</sequence>
<dbReference type="GO" id="GO:0005694">
    <property type="term" value="C:chromosome"/>
    <property type="evidence" value="ECO:0007669"/>
    <property type="project" value="TreeGrafter"/>
</dbReference>
<dbReference type="InterPro" id="IPR003960">
    <property type="entry name" value="ATPase_AAA_CS"/>
</dbReference>
<accession>A0A6G1IAT8</accession>
<evidence type="ECO:0000256" key="5">
    <source>
        <dbReference type="RuleBase" id="RU003651"/>
    </source>
</evidence>
<dbReference type="EMBL" id="ML996687">
    <property type="protein sequence ID" value="KAF2405311.1"/>
    <property type="molecule type" value="Genomic_DNA"/>
</dbReference>
<dbReference type="GO" id="GO:0005524">
    <property type="term" value="F:ATP binding"/>
    <property type="evidence" value="ECO:0007669"/>
    <property type="project" value="UniProtKB-KW"/>
</dbReference>
<proteinExistence type="inferred from homology"/>
<keyword evidence="3 5" id="KW-0067">ATP-binding</keyword>
<keyword evidence="4" id="KW-0469">Meiosis</keyword>
<keyword evidence="2 5" id="KW-0547">Nucleotide-binding</keyword>
<dbReference type="Proteomes" id="UP000799640">
    <property type="component" value="Unassembled WGS sequence"/>
</dbReference>
<evidence type="ECO:0000256" key="1">
    <source>
        <dbReference type="ARBA" id="ARBA00007271"/>
    </source>
</evidence>
<dbReference type="PANTHER" id="PTHR45991:SF1">
    <property type="entry name" value="PACHYTENE CHECKPOINT PROTEIN 2 HOMOLOG"/>
    <property type="match status" value="1"/>
</dbReference>
<dbReference type="Pfam" id="PF00004">
    <property type="entry name" value="AAA"/>
    <property type="match status" value="1"/>
</dbReference>
<evidence type="ECO:0000256" key="2">
    <source>
        <dbReference type="ARBA" id="ARBA00022741"/>
    </source>
</evidence>
<dbReference type="OrthoDB" id="5925at2759"/>
<keyword evidence="8" id="KW-1185">Reference proteome</keyword>
<evidence type="ECO:0000259" key="6">
    <source>
        <dbReference type="SMART" id="SM00382"/>
    </source>
</evidence>
<reference evidence="7" key="1">
    <citation type="journal article" date="2020" name="Stud. Mycol.">
        <title>101 Dothideomycetes genomes: a test case for predicting lifestyles and emergence of pathogens.</title>
        <authorList>
            <person name="Haridas S."/>
            <person name="Albert R."/>
            <person name="Binder M."/>
            <person name="Bloem J."/>
            <person name="Labutti K."/>
            <person name="Salamov A."/>
            <person name="Andreopoulos B."/>
            <person name="Baker S."/>
            <person name="Barry K."/>
            <person name="Bills G."/>
            <person name="Bluhm B."/>
            <person name="Cannon C."/>
            <person name="Castanera R."/>
            <person name="Culley D."/>
            <person name="Daum C."/>
            <person name="Ezra D."/>
            <person name="Gonzalez J."/>
            <person name="Henrissat B."/>
            <person name="Kuo A."/>
            <person name="Liang C."/>
            <person name="Lipzen A."/>
            <person name="Lutzoni F."/>
            <person name="Magnuson J."/>
            <person name="Mondo S."/>
            <person name="Nolan M."/>
            <person name="Ohm R."/>
            <person name="Pangilinan J."/>
            <person name="Park H.-J."/>
            <person name="Ramirez L."/>
            <person name="Alfaro M."/>
            <person name="Sun H."/>
            <person name="Tritt A."/>
            <person name="Yoshinaga Y."/>
            <person name="Zwiers L.-H."/>
            <person name="Turgeon B."/>
            <person name="Goodwin S."/>
            <person name="Spatafora J."/>
            <person name="Crous P."/>
            <person name="Grigoriev I."/>
        </authorList>
    </citation>
    <scope>NUCLEOTIDE SEQUENCE</scope>
    <source>
        <strain evidence="7">CBS 262.69</strain>
    </source>
</reference>
<dbReference type="GO" id="GO:0007131">
    <property type="term" value="P:reciprocal meiotic recombination"/>
    <property type="evidence" value="ECO:0007669"/>
    <property type="project" value="TreeGrafter"/>
</dbReference>
<protein>
    <submittedName>
        <fullName evidence="7">Pachytene checkpoint component Pch2</fullName>
    </submittedName>
</protein>
<dbReference type="PROSITE" id="PS00674">
    <property type="entry name" value="AAA"/>
    <property type="match status" value="1"/>
</dbReference>
<dbReference type="Pfam" id="PF23563">
    <property type="entry name" value="TRIP13_N"/>
    <property type="match status" value="1"/>
</dbReference>
<dbReference type="Gene3D" id="3.40.50.300">
    <property type="entry name" value="P-loop containing nucleotide triphosphate hydrolases"/>
    <property type="match status" value="1"/>
</dbReference>
<feature type="domain" description="AAA+ ATPase" evidence="6">
    <location>
        <begin position="181"/>
        <end position="333"/>
    </location>
</feature>
<evidence type="ECO:0000313" key="8">
    <source>
        <dbReference type="Proteomes" id="UP000799640"/>
    </source>
</evidence>
<dbReference type="GO" id="GO:0016887">
    <property type="term" value="F:ATP hydrolysis activity"/>
    <property type="evidence" value="ECO:0007669"/>
    <property type="project" value="InterPro"/>
</dbReference>
<dbReference type="InterPro" id="IPR003959">
    <property type="entry name" value="ATPase_AAA_core"/>
</dbReference>
<dbReference type="SMART" id="SM00382">
    <property type="entry name" value="AAA"/>
    <property type="match status" value="1"/>
</dbReference>
<comment type="similarity">
    <text evidence="1">Belongs to the AAA ATPase family. PCH2 subfamily.</text>
</comment>
<organism evidence="7 8">
    <name type="scientific">Trichodelitschia bisporula</name>
    <dbReference type="NCBI Taxonomy" id="703511"/>
    <lineage>
        <taxon>Eukaryota</taxon>
        <taxon>Fungi</taxon>
        <taxon>Dikarya</taxon>
        <taxon>Ascomycota</taxon>
        <taxon>Pezizomycotina</taxon>
        <taxon>Dothideomycetes</taxon>
        <taxon>Dothideomycetes incertae sedis</taxon>
        <taxon>Phaeotrichales</taxon>
        <taxon>Phaeotrichaceae</taxon>
        <taxon>Trichodelitschia</taxon>
    </lineage>
</organism>
<dbReference type="SUPFAM" id="SSF52540">
    <property type="entry name" value="P-loop containing nucleoside triphosphate hydrolases"/>
    <property type="match status" value="1"/>
</dbReference>
<dbReference type="AlphaFoldDB" id="A0A6G1IAT8"/>
<dbReference type="Pfam" id="PF23242">
    <property type="entry name" value="AAA_lid_TRIP13_C"/>
    <property type="match status" value="1"/>
</dbReference>
<dbReference type="GO" id="GO:0051598">
    <property type="term" value="P:meiotic recombination checkpoint signaling"/>
    <property type="evidence" value="ECO:0007669"/>
    <property type="project" value="TreeGrafter"/>
</dbReference>
<dbReference type="PANTHER" id="PTHR45991">
    <property type="entry name" value="PACHYTENE CHECKPOINT PROTEIN 2"/>
    <property type="match status" value="1"/>
</dbReference>
<dbReference type="InterPro" id="IPR027417">
    <property type="entry name" value="P-loop_NTPase"/>
</dbReference>
<dbReference type="InterPro" id="IPR044539">
    <property type="entry name" value="Pch2-like"/>
</dbReference>
<gene>
    <name evidence="7" type="ORF">EJ06DRAFT_21353</name>
</gene>
<evidence type="ECO:0000313" key="7">
    <source>
        <dbReference type="EMBL" id="KAF2405311.1"/>
    </source>
</evidence>
<dbReference type="GO" id="GO:0005634">
    <property type="term" value="C:nucleus"/>
    <property type="evidence" value="ECO:0007669"/>
    <property type="project" value="TreeGrafter"/>
</dbReference>
<evidence type="ECO:0000256" key="4">
    <source>
        <dbReference type="ARBA" id="ARBA00023254"/>
    </source>
</evidence>
<name>A0A6G1IAT8_9PEZI</name>
<dbReference type="InterPro" id="IPR058249">
    <property type="entry name" value="Pch2_C"/>
</dbReference>
<evidence type="ECO:0000256" key="3">
    <source>
        <dbReference type="ARBA" id="ARBA00022840"/>
    </source>
</evidence>
<dbReference type="InterPro" id="IPR003593">
    <property type="entry name" value="AAA+_ATPase"/>
</dbReference>